<keyword evidence="10" id="KW-0865">Zymogen</keyword>
<evidence type="ECO:0000256" key="12">
    <source>
        <dbReference type="PIRSR" id="PIRSR601384-2"/>
    </source>
</evidence>
<dbReference type="SUPFAM" id="SSF55486">
    <property type="entry name" value="Metalloproteases ('zincins'), catalytic domain"/>
    <property type="match status" value="1"/>
</dbReference>
<feature type="binding site" evidence="12">
    <location>
        <position position="314"/>
    </location>
    <ligand>
        <name>Zn(2+)</name>
        <dbReference type="ChEBI" id="CHEBI:29105"/>
        <note>catalytic</note>
    </ligand>
</feature>
<dbReference type="GO" id="GO:0005576">
    <property type="term" value="C:extracellular region"/>
    <property type="evidence" value="ECO:0007669"/>
    <property type="project" value="UniProtKB-SubCell"/>
</dbReference>
<evidence type="ECO:0000256" key="4">
    <source>
        <dbReference type="ARBA" id="ARBA00022685"/>
    </source>
</evidence>
<keyword evidence="4 14" id="KW-0165">Cleavage on pair of basic residues</keyword>
<evidence type="ECO:0000256" key="10">
    <source>
        <dbReference type="ARBA" id="ARBA00023145"/>
    </source>
</evidence>
<feature type="disulfide bond" evidence="13">
    <location>
        <begin position="255"/>
        <end position="273"/>
    </location>
</feature>
<comment type="similarity">
    <text evidence="2 14">Belongs to the peptidase M35 family.</text>
</comment>
<evidence type="ECO:0000256" key="2">
    <source>
        <dbReference type="ARBA" id="ARBA00010279"/>
    </source>
</evidence>
<evidence type="ECO:0000256" key="11">
    <source>
        <dbReference type="PIRSR" id="PIRSR601384-1"/>
    </source>
</evidence>
<gene>
    <name evidence="15" type="ORF">CYLTODRAFT_444354</name>
</gene>
<evidence type="ECO:0000256" key="13">
    <source>
        <dbReference type="PIRSR" id="PIRSR601384-3"/>
    </source>
</evidence>
<evidence type="ECO:0000256" key="6">
    <source>
        <dbReference type="ARBA" id="ARBA00022729"/>
    </source>
</evidence>
<evidence type="ECO:0000256" key="14">
    <source>
        <dbReference type="RuleBase" id="RU361126"/>
    </source>
</evidence>
<sequence>MFAFSTLLLAATVALATPTKRFDGLSVELTSSAGKSLDSVSGLKVTAAVTNNNSEDVKILKYGTVLDNLPTRSFAVTKDGKDVAFSGIKANVRLSDSAYTTLKSGETVTVEHSLADVYDFSSAGTGKFSFAAVGDSLRVAGASDDVSDLKALSKVSIDSKALDIEITKDVARPQRRATPDCSDSDKKSFIEGSYTEGKALASGASDYISSNSDSDLFNSYYSSNSASDVTAIFDAVANEDDSSRTLSCEDSQNACDGNVIAYTLISTTDIYFCDIFFDEVETTELCGDVTVADRKIRGGTTLHEMTHATSETDDVTYGCDADQALSASEQISNADNFNCFSTQVYADTKC</sequence>
<evidence type="ECO:0000256" key="8">
    <source>
        <dbReference type="ARBA" id="ARBA00022833"/>
    </source>
</evidence>
<dbReference type="CDD" id="cd11008">
    <property type="entry name" value="M35_deuterolysin_like"/>
    <property type="match status" value="1"/>
</dbReference>
<evidence type="ECO:0000256" key="7">
    <source>
        <dbReference type="ARBA" id="ARBA00022801"/>
    </source>
</evidence>
<dbReference type="GO" id="GO:0046872">
    <property type="term" value="F:metal ion binding"/>
    <property type="evidence" value="ECO:0007669"/>
    <property type="project" value="UniProtKB-KW"/>
</dbReference>
<dbReference type="EMBL" id="KN880539">
    <property type="protein sequence ID" value="KIY66958.1"/>
    <property type="molecule type" value="Genomic_DNA"/>
</dbReference>
<feature type="binding site" evidence="12">
    <location>
        <position position="303"/>
    </location>
    <ligand>
        <name>Zn(2+)</name>
        <dbReference type="ChEBI" id="CHEBI:29105"/>
        <note>catalytic</note>
    </ligand>
</feature>
<dbReference type="InterPro" id="IPR001384">
    <property type="entry name" value="Peptidase_M35"/>
</dbReference>
<keyword evidence="16" id="KW-1185">Reference proteome</keyword>
<evidence type="ECO:0000256" key="1">
    <source>
        <dbReference type="ARBA" id="ARBA00001187"/>
    </source>
</evidence>
<comment type="subcellular location">
    <subcellularLocation>
        <location evidence="14">Secreted</location>
    </subcellularLocation>
</comment>
<keyword evidence="8 12" id="KW-0862">Zinc</keyword>
<dbReference type="PRINTS" id="PR00768">
    <property type="entry name" value="DEUTEROLYSIN"/>
</dbReference>
<evidence type="ECO:0000313" key="15">
    <source>
        <dbReference type="EMBL" id="KIY66958.1"/>
    </source>
</evidence>
<comment type="catalytic activity">
    <reaction evidence="1 14">
        <text>Preferential cleavage of bonds with hydrophobic residues in P1'. Also 3-Asn-|-Gln-4 and 8-Gly-|-Ser-9 bonds in insulin B chain.</text>
        <dbReference type="EC" id="3.4.24.39"/>
    </reaction>
</comment>
<keyword evidence="7 14" id="KW-0378">Hydrolase</keyword>
<organism evidence="15 16">
    <name type="scientific">Cylindrobasidium torrendii FP15055 ss-10</name>
    <dbReference type="NCBI Taxonomy" id="1314674"/>
    <lineage>
        <taxon>Eukaryota</taxon>
        <taxon>Fungi</taxon>
        <taxon>Dikarya</taxon>
        <taxon>Basidiomycota</taxon>
        <taxon>Agaricomycotina</taxon>
        <taxon>Agaricomycetes</taxon>
        <taxon>Agaricomycetidae</taxon>
        <taxon>Agaricales</taxon>
        <taxon>Marasmiineae</taxon>
        <taxon>Physalacriaceae</taxon>
        <taxon>Cylindrobasidium</taxon>
    </lineage>
</organism>
<keyword evidence="6 14" id="KW-0732">Signal</keyword>
<protein>
    <recommendedName>
        <fullName evidence="14">Neutral protease 2</fullName>
        <ecNumber evidence="14">3.4.24.39</ecNumber>
    </recommendedName>
    <alternativeName>
        <fullName evidence="14">Deuterolysin</fullName>
    </alternativeName>
</protein>
<dbReference type="Proteomes" id="UP000054007">
    <property type="component" value="Unassembled WGS sequence"/>
</dbReference>
<evidence type="ECO:0000256" key="3">
    <source>
        <dbReference type="ARBA" id="ARBA00022670"/>
    </source>
</evidence>
<accession>A0A0D7B8R4</accession>
<dbReference type="Gene3D" id="3.40.390.10">
    <property type="entry name" value="Collagenase (Catalytic Domain)"/>
    <property type="match status" value="1"/>
</dbReference>
<evidence type="ECO:0000256" key="5">
    <source>
        <dbReference type="ARBA" id="ARBA00022723"/>
    </source>
</evidence>
<dbReference type="InterPro" id="IPR050414">
    <property type="entry name" value="Fungal_M35_metalloproteases"/>
</dbReference>
<evidence type="ECO:0000313" key="16">
    <source>
        <dbReference type="Proteomes" id="UP000054007"/>
    </source>
</evidence>
<keyword evidence="3 14" id="KW-0645">Protease</keyword>
<feature type="chain" id="PRO_5005115144" description="Neutral protease 2" evidence="14">
    <location>
        <begin position="17"/>
        <end position="350"/>
    </location>
</feature>
<dbReference type="GO" id="GO:0006508">
    <property type="term" value="P:proteolysis"/>
    <property type="evidence" value="ECO:0007669"/>
    <property type="project" value="UniProtKB-KW"/>
</dbReference>
<dbReference type="InterPro" id="IPR024079">
    <property type="entry name" value="MetalloPept_cat_dom_sf"/>
</dbReference>
<dbReference type="PANTHER" id="PTHR37016">
    <property type="match status" value="1"/>
</dbReference>
<feature type="binding site" evidence="12">
    <location>
        <position position="307"/>
    </location>
    <ligand>
        <name>Zn(2+)</name>
        <dbReference type="ChEBI" id="CHEBI:29105"/>
        <note>catalytic</note>
    </ligand>
</feature>
<keyword evidence="14" id="KW-0964">Secreted</keyword>
<feature type="signal peptide" evidence="14">
    <location>
        <begin position="1"/>
        <end position="16"/>
    </location>
</feature>
<proteinExistence type="inferred from homology"/>
<feature type="active site" evidence="11">
    <location>
        <position position="304"/>
    </location>
</feature>
<comment type="function">
    <text evidence="14">Secreted metalloproteinase that allows assimilation of proteinaceous substrates. Shows high activities on basic nuclear substrates such as histone and protamine.</text>
</comment>
<dbReference type="STRING" id="1314674.A0A0D7B8R4"/>
<reference evidence="15 16" key="1">
    <citation type="journal article" date="2015" name="Fungal Genet. Biol.">
        <title>Evolution of novel wood decay mechanisms in Agaricales revealed by the genome sequences of Fistulina hepatica and Cylindrobasidium torrendii.</title>
        <authorList>
            <person name="Floudas D."/>
            <person name="Held B.W."/>
            <person name="Riley R."/>
            <person name="Nagy L.G."/>
            <person name="Koehler G."/>
            <person name="Ransdell A.S."/>
            <person name="Younus H."/>
            <person name="Chow J."/>
            <person name="Chiniquy J."/>
            <person name="Lipzen A."/>
            <person name="Tritt A."/>
            <person name="Sun H."/>
            <person name="Haridas S."/>
            <person name="LaButti K."/>
            <person name="Ohm R.A."/>
            <person name="Kues U."/>
            <person name="Blanchette R.A."/>
            <person name="Grigoriev I.V."/>
            <person name="Minto R.E."/>
            <person name="Hibbett D.S."/>
        </authorList>
    </citation>
    <scope>NUCLEOTIDE SEQUENCE [LARGE SCALE GENOMIC DNA]</scope>
    <source>
        <strain evidence="15 16">FP15055 ss-10</strain>
    </source>
</reference>
<feature type="disulfide bond" evidence="13">
    <location>
        <begin position="181"/>
        <end position="248"/>
    </location>
</feature>
<dbReference type="OrthoDB" id="412874at2759"/>
<name>A0A0D7B8R4_9AGAR</name>
<dbReference type="AlphaFoldDB" id="A0A0D7B8R4"/>
<dbReference type="Gene3D" id="2.60.40.2970">
    <property type="match status" value="1"/>
</dbReference>
<dbReference type="GO" id="GO:0004222">
    <property type="term" value="F:metalloendopeptidase activity"/>
    <property type="evidence" value="ECO:0007669"/>
    <property type="project" value="InterPro"/>
</dbReference>
<dbReference type="PANTHER" id="PTHR37016:SF3">
    <property type="entry name" value="NEUTRAL PROTEASE 2-RELATED"/>
    <property type="match status" value="1"/>
</dbReference>
<keyword evidence="9 14" id="KW-0482">Metalloprotease</keyword>
<comment type="cofactor">
    <cofactor evidence="12 14">
        <name>Zn(2+)</name>
        <dbReference type="ChEBI" id="CHEBI:29105"/>
    </cofactor>
    <text evidence="12 14">Binds 1 zinc ion per subunit.</text>
</comment>
<dbReference type="EC" id="3.4.24.39" evidence="14"/>
<evidence type="ECO:0000256" key="9">
    <source>
        <dbReference type="ARBA" id="ARBA00023049"/>
    </source>
</evidence>
<dbReference type="Pfam" id="PF02102">
    <property type="entry name" value="Peptidase_M35"/>
    <property type="match status" value="1"/>
</dbReference>
<keyword evidence="5 12" id="KW-0479">Metal-binding</keyword>